<protein>
    <submittedName>
        <fullName evidence="2">Uncharacterized protein</fullName>
    </submittedName>
</protein>
<organism evidence="2">
    <name type="scientific">Arion vulgaris</name>
    <dbReference type="NCBI Taxonomy" id="1028688"/>
    <lineage>
        <taxon>Eukaryota</taxon>
        <taxon>Metazoa</taxon>
        <taxon>Spiralia</taxon>
        <taxon>Lophotrochozoa</taxon>
        <taxon>Mollusca</taxon>
        <taxon>Gastropoda</taxon>
        <taxon>Heterobranchia</taxon>
        <taxon>Euthyneura</taxon>
        <taxon>Panpulmonata</taxon>
        <taxon>Eupulmonata</taxon>
        <taxon>Stylommatophora</taxon>
        <taxon>Helicina</taxon>
        <taxon>Arionoidea</taxon>
        <taxon>Arionidae</taxon>
        <taxon>Arion</taxon>
    </lineage>
</organism>
<dbReference type="AlphaFoldDB" id="A0A0B7AEU9"/>
<feature type="non-terminal residue" evidence="2">
    <location>
        <position position="1"/>
    </location>
</feature>
<reference evidence="2" key="1">
    <citation type="submission" date="2014-12" db="EMBL/GenBank/DDBJ databases">
        <title>Insight into the proteome of Arion vulgaris.</title>
        <authorList>
            <person name="Aradska J."/>
            <person name="Bulat T."/>
            <person name="Smidak R."/>
            <person name="Sarate P."/>
            <person name="Gangsoo J."/>
            <person name="Sialana F."/>
            <person name="Bilban M."/>
            <person name="Lubec G."/>
        </authorList>
    </citation>
    <scope>NUCLEOTIDE SEQUENCE</scope>
    <source>
        <tissue evidence="2">Skin</tissue>
    </source>
</reference>
<dbReference type="EMBL" id="HACG01032654">
    <property type="protein sequence ID" value="CEK79519.1"/>
    <property type="molecule type" value="Transcribed_RNA"/>
</dbReference>
<sequence length="50" mass="5930">LKTLKMTSENVRRRKKKEHIIIPCHASDMDNQSPPHKKKRNSQNYFGNSH</sequence>
<gene>
    <name evidence="2" type="primary">ORF115894</name>
</gene>
<evidence type="ECO:0000256" key="1">
    <source>
        <dbReference type="SAM" id="MobiDB-lite"/>
    </source>
</evidence>
<evidence type="ECO:0000313" key="2">
    <source>
        <dbReference type="EMBL" id="CEK79519.1"/>
    </source>
</evidence>
<feature type="region of interest" description="Disordered" evidence="1">
    <location>
        <begin position="23"/>
        <end position="50"/>
    </location>
</feature>
<accession>A0A0B7AEU9</accession>
<name>A0A0B7AEU9_9EUPU</name>
<proteinExistence type="predicted"/>